<evidence type="ECO:0008006" key="5">
    <source>
        <dbReference type="Google" id="ProtNLM"/>
    </source>
</evidence>
<evidence type="ECO:0000313" key="4">
    <source>
        <dbReference type="Proteomes" id="UP001443914"/>
    </source>
</evidence>
<dbReference type="NCBIfam" id="TIGR00756">
    <property type="entry name" value="PPR"/>
    <property type="match status" value="5"/>
</dbReference>
<evidence type="ECO:0000256" key="2">
    <source>
        <dbReference type="PROSITE-ProRule" id="PRU00708"/>
    </source>
</evidence>
<feature type="repeat" description="PPR" evidence="2">
    <location>
        <begin position="143"/>
        <end position="173"/>
    </location>
</feature>
<keyword evidence="4" id="KW-1185">Reference proteome</keyword>
<dbReference type="PANTHER" id="PTHR47926">
    <property type="entry name" value="PENTATRICOPEPTIDE REPEAT-CONTAINING PROTEIN"/>
    <property type="match status" value="1"/>
</dbReference>
<dbReference type="EMBL" id="JBDFQZ010000004">
    <property type="protein sequence ID" value="KAK9734615.1"/>
    <property type="molecule type" value="Genomic_DNA"/>
</dbReference>
<comment type="caution">
    <text evidence="3">The sequence shown here is derived from an EMBL/GenBank/DDBJ whole genome shotgun (WGS) entry which is preliminary data.</text>
</comment>
<dbReference type="GO" id="GO:0003723">
    <property type="term" value="F:RNA binding"/>
    <property type="evidence" value="ECO:0007669"/>
    <property type="project" value="InterPro"/>
</dbReference>
<dbReference type="Pfam" id="PF01535">
    <property type="entry name" value="PPR"/>
    <property type="match status" value="2"/>
</dbReference>
<evidence type="ECO:0000256" key="1">
    <source>
        <dbReference type="ARBA" id="ARBA00022737"/>
    </source>
</evidence>
<proteinExistence type="predicted"/>
<organism evidence="3 4">
    <name type="scientific">Saponaria officinalis</name>
    <name type="common">Common soapwort</name>
    <name type="synonym">Lychnis saponaria</name>
    <dbReference type="NCBI Taxonomy" id="3572"/>
    <lineage>
        <taxon>Eukaryota</taxon>
        <taxon>Viridiplantae</taxon>
        <taxon>Streptophyta</taxon>
        <taxon>Embryophyta</taxon>
        <taxon>Tracheophyta</taxon>
        <taxon>Spermatophyta</taxon>
        <taxon>Magnoliopsida</taxon>
        <taxon>eudicotyledons</taxon>
        <taxon>Gunneridae</taxon>
        <taxon>Pentapetalae</taxon>
        <taxon>Caryophyllales</taxon>
        <taxon>Caryophyllaceae</taxon>
        <taxon>Caryophylleae</taxon>
        <taxon>Saponaria</taxon>
    </lineage>
</organism>
<name>A0AAW1LMC7_SAPOF</name>
<dbReference type="InterPro" id="IPR046960">
    <property type="entry name" value="PPR_At4g14850-like_plant"/>
</dbReference>
<keyword evidence="1" id="KW-0677">Repeat</keyword>
<dbReference type="InterPro" id="IPR002885">
    <property type="entry name" value="PPR_rpt"/>
</dbReference>
<dbReference type="Pfam" id="PF13041">
    <property type="entry name" value="PPR_2"/>
    <property type="match status" value="1"/>
</dbReference>
<feature type="repeat" description="PPR" evidence="2">
    <location>
        <begin position="73"/>
        <end position="107"/>
    </location>
</feature>
<evidence type="ECO:0000313" key="3">
    <source>
        <dbReference type="EMBL" id="KAK9734615.1"/>
    </source>
</evidence>
<dbReference type="Gene3D" id="1.25.40.10">
    <property type="entry name" value="Tetratricopeptide repeat domain"/>
    <property type="match status" value="3"/>
</dbReference>
<dbReference type="FunFam" id="1.25.40.10:FF:000158">
    <property type="entry name" value="pentatricopeptide repeat-containing protein At2g33680"/>
    <property type="match status" value="1"/>
</dbReference>
<dbReference type="GO" id="GO:0009451">
    <property type="term" value="P:RNA modification"/>
    <property type="evidence" value="ECO:0007669"/>
    <property type="project" value="InterPro"/>
</dbReference>
<feature type="repeat" description="PPR" evidence="2">
    <location>
        <begin position="245"/>
        <end position="275"/>
    </location>
</feature>
<dbReference type="Proteomes" id="UP001443914">
    <property type="component" value="Unassembled WGS sequence"/>
</dbReference>
<dbReference type="GO" id="GO:0099402">
    <property type="term" value="P:plant organ development"/>
    <property type="evidence" value="ECO:0007669"/>
    <property type="project" value="UniProtKB-ARBA"/>
</dbReference>
<protein>
    <recommendedName>
        <fullName evidence="5">Pentatricopeptide repeat-containing protein</fullName>
    </recommendedName>
</protein>
<feature type="repeat" description="PPR" evidence="2">
    <location>
        <begin position="174"/>
        <end position="208"/>
    </location>
</feature>
<dbReference type="InterPro" id="IPR011990">
    <property type="entry name" value="TPR-like_helical_dom_sf"/>
</dbReference>
<sequence length="305" mass="34813">MPPLPKDIPKYASLLQLCCTTKNLQKLHQIHAQTIKLSISYNDFTRSKLISAYTSCSQISDAHFIFSLCNRQSTFLYNTLIRGYSSIKKFDLSLDIFRQMIFFRKEIDSNTLPAVLKSVAAVSGLRVGKRVHGYALVRGFGSDLAHCNALINVYGKSGDMVYARKVFDEMPEQNLITWCAMMSVYGMHGQFDEVFGLFDELLIRGVELDAVVFTTVLTACSHGGRVETGKEYFKMMTDVFKLKPSMEHYTCMVDMLGRSGRIEEAKDLIEKMKIEPDEALWRAFLGACKFHRESEIIVRGRYYYV</sequence>
<gene>
    <name evidence="3" type="ORF">RND81_04G152000</name>
</gene>
<dbReference type="PROSITE" id="PS51375">
    <property type="entry name" value="PPR"/>
    <property type="match status" value="4"/>
</dbReference>
<dbReference type="AlphaFoldDB" id="A0AAW1LMC7"/>
<accession>A0AAW1LMC7</accession>
<reference evidence="3" key="1">
    <citation type="submission" date="2024-03" db="EMBL/GenBank/DDBJ databases">
        <title>WGS assembly of Saponaria officinalis var. Norfolk2.</title>
        <authorList>
            <person name="Jenkins J."/>
            <person name="Shu S."/>
            <person name="Grimwood J."/>
            <person name="Barry K."/>
            <person name="Goodstein D."/>
            <person name="Schmutz J."/>
            <person name="Leebens-Mack J."/>
            <person name="Osbourn A."/>
        </authorList>
    </citation>
    <scope>NUCLEOTIDE SEQUENCE [LARGE SCALE GENOMIC DNA]</scope>
    <source>
        <strain evidence="3">JIC</strain>
    </source>
</reference>